<dbReference type="AlphaFoldDB" id="A0AAW2YTD0"/>
<dbReference type="Proteomes" id="UP001431209">
    <property type="component" value="Unassembled WGS sequence"/>
</dbReference>
<dbReference type="PANTHER" id="PTHR16231:SF4">
    <property type="entry name" value="COMM DOMAIN-CONTAINING PROTEIN 4"/>
    <property type="match status" value="1"/>
</dbReference>
<dbReference type="Pfam" id="PF07258">
    <property type="entry name" value="COMM_domain"/>
    <property type="match status" value="1"/>
</dbReference>
<accession>A0AAW2YTD0</accession>
<dbReference type="InterPro" id="IPR047155">
    <property type="entry name" value="COMMD4/6/7/8"/>
</dbReference>
<evidence type="ECO:0000259" key="1">
    <source>
        <dbReference type="PROSITE" id="PS51269"/>
    </source>
</evidence>
<comment type="caution">
    <text evidence="2">The sequence shown here is derived from an EMBL/GenBank/DDBJ whole genome shotgun (WGS) entry which is preliminary data.</text>
</comment>
<name>A0AAW2YTD0_9EUKA</name>
<feature type="domain" description="COMM" evidence="1">
    <location>
        <begin position="93"/>
        <end position="158"/>
    </location>
</feature>
<keyword evidence="3" id="KW-1185">Reference proteome</keyword>
<dbReference type="PANTHER" id="PTHR16231">
    <property type="entry name" value="COMM DOMAIN-CONTAINING PROTEIN 4-8 FAMILY MEMBER"/>
    <property type="match status" value="1"/>
</dbReference>
<dbReference type="Pfam" id="PF21672">
    <property type="entry name" value="COMM_HN"/>
    <property type="match status" value="1"/>
</dbReference>
<proteinExistence type="predicted"/>
<evidence type="ECO:0000313" key="2">
    <source>
        <dbReference type="EMBL" id="KAL0480334.1"/>
    </source>
</evidence>
<gene>
    <name evidence="2" type="ORF">AKO1_007107</name>
</gene>
<evidence type="ECO:0000313" key="3">
    <source>
        <dbReference type="Proteomes" id="UP001431209"/>
    </source>
</evidence>
<reference evidence="2 3" key="1">
    <citation type="submission" date="2024-03" db="EMBL/GenBank/DDBJ databases">
        <title>The Acrasis kona genome and developmental transcriptomes reveal deep origins of eukaryotic multicellular pathways.</title>
        <authorList>
            <person name="Sheikh S."/>
            <person name="Fu C.-J."/>
            <person name="Brown M.W."/>
            <person name="Baldauf S.L."/>
        </authorList>
    </citation>
    <scope>NUCLEOTIDE SEQUENCE [LARGE SCALE GENOMIC DNA]</scope>
    <source>
        <strain evidence="2 3">ATCC MYA-3509</strain>
    </source>
</reference>
<organism evidence="2 3">
    <name type="scientific">Acrasis kona</name>
    <dbReference type="NCBI Taxonomy" id="1008807"/>
    <lineage>
        <taxon>Eukaryota</taxon>
        <taxon>Discoba</taxon>
        <taxon>Heterolobosea</taxon>
        <taxon>Tetramitia</taxon>
        <taxon>Eutetramitia</taxon>
        <taxon>Acrasidae</taxon>
        <taxon>Acrasis</taxon>
    </lineage>
</organism>
<dbReference type="PROSITE" id="PS51269">
    <property type="entry name" value="COMM"/>
    <property type="match status" value="1"/>
</dbReference>
<dbReference type="InterPro" id="IPR017920">
    <property type="entry name" value="COMM"/>
</dbReference>
<protein>
    <submittedName>
        <fullName evidence="2">Commd4</fullName>
    </submittedName>
</protein>
<sequence>MKDISGIQVIDYQKALKRTEVLESVEHVRMAIASLLFIIQNAARFDVDDQKLSFELQQIGLPKESCESLSRSYKIEKDRLVAELKRQTLRLPSISELKWRVDYVLSSSKINQVNEPGVHLSMKLKGNKEPTTFEMSLDKFQVLHHELRSARDLMENIV</sequence>
<dbReference type="EMBL" id="JAOPGA020000651">
    <property type="protein sequence ID" value="KAL0480334.1"/>
    <property type="molecule type" value="Genomic_DNA"/>
</dbReference>